<feature type="region of interest" description="Disordered" evidence="1">
    <location>
        <begin position="34"/>
        <end position="60"/>
    </location>
</feature>
<name>A0AB35XKG9_9ACTN</name>
<accession>A0AB35XKG9</accession>
<protein>
    <submittedName>
        <fullName evidence="2">Carotenoid dehydrogenase</fullName>
    </submittedName>
</protein>
<evidence type="ECO:0000313" key="2">
    <source>
        <dbReference type="EMBL" id="MEH1547552.1"/>
    </source>
</evidence>
<organism evidence="2 3">
    <name type="scientific">Cutibacterium avidum</name>
    <dbReference type="NCBI Taxonomy" id="33010"/>
    <lineage>
        <taxon>Bacteria</taxon>
        <taxon>Bacillati</taxon>
        <taxon>Actinomycetota</taxon>
        <taxon>Actinomycetes</taxon>
        <taxon>Propionibacteriales</taxon>
        <taxon>Propionibacteriaceae</taxon>
        <taxon>Cutibacterium</taxon>
    </lineage>
</organism>
<dbReference type="AlphaFoldDB" id="A0AB35XKG9"/>
<feature type="non-terminal residue" evidence="2">
    <location>
        <position position="1"/>
    </location>
</feature>
<reference evidence="2" key="1">
    <citation type="submission" date="2024-02" db="EMBL/GenBank/DDBJ databases">
        <title>Bacterial skin colonization with Propionibacterium avidum as a risk factor for Periprosthetic Joint Infections - a single-center prospective study.</title>
        <authorList>
            <person name="Achermann Y."/>
        </authorList>
    </citation>
    <scope>NUCLEOTIDE SEQUENCE</scope>
    <source>
        <strain evidence="2">PAVI-2017310195</strain>
    </source>
</reference>
<gene>
    <name evidence="2" type="ORF">V7F78_11195</name>
</gene>
<proteinExistence type="predicted"/>
<dbReference type="EMBL" id="JBAKUA010000022">
    <property type="protein sequence ID" value="MEH1547552.1"/>
    <property type="molecule type" value="Genomic_DNA"/>
</dbReference>
<evidence type="ECO:0000256" key="1">
    <source>
        <dbReference type="SAM" id="MobiDB-lite"/>
    </source>
</evidence>
<evidence type="ECO:0000313" key="3">
    <source>
        <dbReference type="Proteomes" id="UP001309299"/>
    </source>
</evidence>
<comment type="caution">
    <text evidence="2">The sequence shown here is derived from an EMBL/GenBank/DDBJ whole genome shotgun (WGS) entry which is preliminary data.</text>
</comment>
<dbReference type="Proteomes" id="UP001309299">
    <property type="component" value="Unassembled WGS sequence"/>
</dbReference>
<sequence>SHGGPEPWAQLLTGALAAYLTHERLTGEDIRPTNKAIGAAGRPRRGRGSTNGASARKLAR</sequence>